<evidence type="ECO:0000256" key="3">
    <source>
        <dbReference type="ARBA" id="ARBA00023163"/>
    </source>
</evidence>
<dbReference type="InterPro" id="IPR036390">
    <property type="entry name" value="WH_DNA-bd_sf"/>
</dbReference>
<dbReference type="KEGG" id="sdyn:Mal52_48530"/>
<dbReference type="Pfam" id="PF00392">
    <property type="entry name" value="GntR"/>
    <property type="match status" value="1"/>
</dbReference>
<keyword evidence="6" id="KW-1185">Reference proteome</keyword>
<dbReference type="RefSeq" id="WP_197534408.1">
    <property type="nucleotide sequence ID" value="NZ_CP036276.1"/>
</dbReference>
<dbReference type="InterPro" id="IPR000524">
    <property type="entry name" value="Tscrpt_reg_HTH_GntR"/>
</dbReference>
<proteinExistence type="predicted"/>
<evidence type="ECO:0000259" key="4">
    <source>
        <dbReference type="PROSITE" id="PS50949"/>
    </source>
</evidence>
<evidence type="ECO:0000313" key="6">
    <source>
        <dbReference type="Proteomes" id="UP000319383"/>
    </source>
</evidence>
<accession>A0A517ZV14</accession>
<dbReference type="SUPFAM" id="SSF46785">
    <property type="entry name" value="Winged helix' DNA-binding domain"/>
    <property type="match status" value="1"/>
</dbReference>
<dbReference type="GO" id="GO:0003700">
    <property type="term" value="F:DNA-binding transcription factor activity"/>
    <property type="evidence" value="ECO:0007669"/>
    <property type="project" value="InterPro"/>
</dbReference>
<keyword evidence="2" id="KW-0238">DNA-binding</keyword>
<gene>
    <name evidence="5" type="primary">ytrA_2</name>
    <name evidence="5" type="ORF">Mal52_48530</name>
</gene>
<reference evidence="5 6" key="1">
    <citation type="submission" date="2019-02" db="EMBL/GenBank/DDBJ databases">
        <title>Deep-cultivation of Planctomycetes and their phenomic and genomic characterization uncovers novel biology.</title>
        <authorList>
            <person name="Wiegand S."/>
            <person name="Jogler M."/>
            <person name="Boedeker C."/>
            <person name="Pinto D."/>
            <person name="Vollmers J."/>
            <person name="Rivas-Marin E."/>
            <person name="Kohn T."/>
            <person name="Peeters S.H."/>
            <person name="Heuer A."/>
            <person name="Rast P."/>
            <person name="Oberbeckmann S."/>
            <person name="Bunk B."/>
            <person name="Jeske O."/>
            <person name="Meyerdierks A."/>
            <person name="Storesund J.E."/>
            <person name="Kallscheuer N."/>
            <person name="Luecker S."/>
            <person name="Lage O.M."/>
            <person name="Pohl T."/>
            <person name="Merkel B.J."/>
            <person name="Hornburger P."/>
            <person name="Mueller R.-W."/>
            <person name="Bruemmer F."/>
            <person name="Labrenz M."/>
            <person name="Spormann A.M."/>
            <person name="Op den Camp H."/>
            <person name="Overmann J."/>
            <person name="Amann R."/>
            <person name="Jetten M.S.M."/>
            <person name="Mascher T."/>
            <person name="Medema M.H."/>
            <person name="Devos D.P."/>
            <person name="Kaster A.-K."/>
            <person name="Ovreas L."/>
            <person name="Rohde M."/>
            <person name="Galperin M.Y."/>
            <person name="Jogler C."/>
        </authorList>
    </citation>
    <scope>NUCLEOTIDE SEQUENCE [LARGE SCALE GENOMIC DNA]</scope>
    <source>
        <strain evidence="5 6">Mal52</strain>
    </source>
</reference>
<dbReference type="SMART" id="SM00345">
    <property type="entry name" value="HTH_GNTR"/>
    <property type="match status" value="1"/>
</dbReference>
<evidence type="ECO:0000256" key="1">
    <source>
        <dbReference type="ARBA" id="ARBA00023015"/>
    </source>
</evidence>
<dbReference type="PROSITE" id="PS50949">
    <property type="entry name" value="HTH_GNTR"/>
    <property type="match status" value="1"/>
</dbReference>
<organism evidence="5 6">
    <name type="scientific">Symmachiella dynata</name>
    <dbReference type="NCBI Taxonomy" id="2527995"/>
    <lineage>
        <taxon>Bacteria</taxon>
        <taxon>Pseudomonadati</taxon>
        <taxon>Planctomycetota</taxon>
        <taxon>Planctomycetia</taxon>
        <taxon>Planctomycetales</taxon>
        <taxon>Planctomycetaceae</taxon>
        <taxon>Symmachiella</taxon>
    </lineage>
</organism>
<dbReference type="PANTHER" id="PTHR38445">
    <property type="entry name" value="HTH-TYPE TRANSCRIPTIONAL REPRESSOR YTRA"/>
    <property type="match status" value="1"/>
</dbReference>
<protein>
    <submittedName>
        <fullName evidence="5">HTH-type transcriptional repressor YtrA</fullName>
    </submittedName>
</protein>
<keyword evidence="1" id="KW-0805">Transcription regulation</keyword>
<feature type="domain" description="HTH gntR-type" evidence="4">
    <location>
        <begin position="9"/>
        <end position="77"/>
    </location>
</feature>
<dbReference type="InterPro" id="IPR036388">
    <property type="entry name" value="WH-like_DNA-bd_sf"/>
</dbReference>
<dbReference type="GO" id="GO:0003677">
    <property type="term" value="F:DNA binding"/>
    <property type="evidence" value="ECO:0007669"/>
    <property type="project" value="UniProtKB-KW"/>
</dbReference>
<dbReference type="AlphaFoldDB" id="A0A517ZV14"/>
<dbReference type="CDD" id="cd07377">
    <property type="entry name" value="WHTH_GntR"/>
    <property type="match status" value="1"/>
</dbReference>
<sequence>MIIDPKSHVPIYKQIASQILQAIDAGIYRADEMLPSLRALAGEIRVNPNTVQRAYDELERAGFVYSKRGVGLFVAGGQTASARGAAERKVVKLLCTAIRAGHTAELPPDRIRMLFENALSQSLDQPGNPIKS</sequence>
<keyword evidence="3" id="KW-0804">Transcription</keyword>
<dbReference type="Gene3D" id="1.10.10.10">
    <property type="entry name" value="Winged helix-like DNA-binding domain superfamily/Winged helix DNA-binding domain"/>
    <property type="match status" value="1"/>
</dbReference>
<evidence type="ECO:0000256" key="2">
    <source>
        <dbReference type="ARBA" id="ARBA00023125"/>
    </source>
</evidence>
<dbReference type="EMBL" id="CP036276">
    <property type="protein sequence ID" value="QDU46334.1"/>
    <property type="molecule type" value="Genomic_DNA"/>
</dbReference>
<dbReference type="Proteomes" id="UP000319383">
    <property type="component" value="Chromosome"/>
</dbReference>
<name>A0A517ZV14_9PLAN</name>
<dbReference type="PANTHER" id="PTHR38445:SF9">
    <property type="entry name" value="HTH-TYPE TRANSCRIPTIONAL REPRESSOR YTRA"/>
    <property type="match status" value="1"/>
</dbReference>
<evidence type="ECO:0000313" key="5">
    <source>
        <dbReference type="EMBL" id="QDU46334.1"/>
    </source>
</evidence>